<organism evidence="2 3">
    <name type="scientific">Craurococcus roseus</name>
    <dbReference type="NCBI Taxonomy" id="77585"/>
    <lineage>
        <taxon>Bacteria</taxon>
        <taxon>Pseudomonadati</taxon>
        <taxon>Pseudomonadota</taxon>
        <taxon>Alphaproteobacteria</taxon>
        <taxon>Acetobacterales</taxon>
        <taxon>Acetobacteraceae</taxon>
        <taxon>Craurococcus</taxon>
    </lineage>
</organism>
<feature type="compositionally biased region" description="Basic and acidic residues" evidence="1">
    <location>
        <begin position="78"/>
        <end position="102"/>
    </location>
</feature>
<sequence>MVPTSHGGPGALRGPDEIGGAFCAKRTNALVGVAALRGRPGAGRRARLGWVCSPLRLSDKRRGRGGTDARSIGRRAASGRERRPFLHESDECRGDANWRDKAGPAGGGLPGNGTFVRTEGAESATAVEARGRAPLLRFPAPPPLASHLLDARLRSRRKAWNIIL</sequence>
<feature type="region of interest" description="Disordered" evidence="1">
    <location>
        <begin position="60"/>
        <end position="113"/>
    </location>
</feature>
<comment type="caution">
    <text evidence="2">The sequence shown here is derived from an EMBL/GenBank/DDBJ whole genome shotgun (WGS) entry which is preliminary data.</text>
</comment>
<accession>A0ABP3PIT7</accession>
<dbReference type="Proteomes" id="UP001501588">
    <property type="component" value="Unassembled WGS sequence"/>
</dbReference>
<dbReference type="EMBL" id="BAAAFZ010000002">
    <property type="protein sequence ID" value="GAA0566712.1"/>
    <property type="molecule type" value="Genomic_DNA"/>
</dbReference>
<reference evidence="3" key="1">
    <citation type="journal article" date="2019" name="Int. J. Syst. Evol. Microbiol.">
        <title>The Global Catalogue of Microorganisms (GCM) 10K type strain sequencing project: providing services to taxonomists for standard genome sequencing and annotation.</title>
        <authorList>
            <consortium name="The Broad Institute Genomics Platform"/>
            <consortium name="The Broad Institute Genome Sequencing Center for Infectious Disease"/>
            <person name="Wu L."/>
            <person name="Ma J."/>
        </authorList>
    </citation>
    <scope>NUCLEOTIDE SEQUENCE [LARGE SCALE GENOMIC DNA]</scope>
    <source>
        <strain evidence="3">JCM 9933</strain>
    </source>
</reference>
<evidence type="ECO:0000256" key="1">
    <source>
        <dbReference type="SAM" id="MobiDB-lite"/>
    </source>
</evidence>
<evidence type="ECO:0000313" key="3">
    <source>
        <dbReference type="Proteomes" id="UP001501588"/>
    </source>
</evidence>
<name>A0ABP3PIT7_9PROT</name>
<protein>
    <submittedName>
        <fullName evidence="2">Uncharacterized protein</fullName>
    </submittedName>
</protein>
<keyword evidence="3" id="KW-1185">Reference proteome</keyword>
<proteinExistence type="predicted"/>
<gene>
    <name evidence="2" type="ORF">GCM10009416_00880</name>
</gene>
<evidence type="ECO:0000313" key="2">
    <source>
        <dbReference type="EMBL" id="GAA0566712.1"/>
    </source>
</evidence>